<keyword evidence="3" id="KW-1003">Cell membrane</keyword>
<evidence type="ECO:0000256" key="4">
    <source>
        <dbReference type="ARBA" id="ARBA00022692"/>
    </source>
</evidence>
<evidence type="ECO:0000256" key="7">
    <source>
        <dbReference type="SAM" id="Phobius"/>
    </source>
</evidence>
<evidence type="ECO:0000313" key="8">
    <source>
        <dbReference type="EMBL" id="KLU05999.1"/>
    </source>
</evidence>
<comment type="similarity">
    <text evidence="2">Belongs to the UPF0410 family.</text>
</comment>
<keyword evidence="6 7" id="KW-0472">Membrane</keyword>
<keyword evidence="9" id="KW-1185">Reference proteome</keyword>
<keyword evidence="5 7" id="KW-1133">Transmembrane helix</keyword>
<dbReference type="PATRIC" id="fig|595434.4.peg.1770"/>
<evidence type="ECO:0000256" key="3">
    <source>
        <dbReference type="ARBA" id="ARBA00022475"/>
    </source>
</evidence>
<accession>A0A0J1EKE1</accession>
<dbReference type="PANTHER" id="PTHR33884">
    <property type="entry name" value="UPF0410 PROTEIN YMGE"/>
    <property type="match status" value="1"/>
</dbReference>
<organism evidence="8 9">
    <name type="scientific">Rhodopirellula islandica</name>
    <dbReference type="NCBI Taxonomy" id="595434"/>
    <lineage>
        <taxon>Bacteria</taxon>
        <taxon>Pseudomonadati</taxon>
        <taxon>Planctomycetota</taxon>
        <taxon>Planctomycetia</taxon>
        <taxon>Pirellulales</taxon>
        <taxon>Pirellulaceae</taxon>
        <taxon>Rhodopirellula</taxon>
    </lineage>
</organism>
<feature type="transmembrane region" description="Helical" evidence="7">
    <location>
        <begin position="6"/>
        <end position="23"/>
    </location>
</feature>
<gene>
    <name evidence="8" type="ORF">RISK_001850</name>
</gene>
<dbReference type="STRING" id="595434.RISK_001850"/>
<dbReference type="Pfam" id="PF04226">
    <property type="entry name" value="Transgly_assoc"/>
    <property type="match status" value="1"/>
</dbReference>
<dbReference type="PANTHER" id="PTHR33884:SF3">
    <property type="entry name" value="UPF0410 PROTEIN YMGE"/>
    <property type="match status" value="1"/>
</dbReference>
<evidence type="ECO:0000313" key="9">
    <source>
        <dbReference type="Proteomes" id="UP000036367"/>
    </source>
</evidence>
<dbReference type="RefSeq" id="WP_047813657.1">
    <property type="nucleotide sequence ID" value="NZ_LECT01000016.1"/>
</dbReference>
<evidence type="ECO:0000256" key="6">
    <source>
        <dbReference type="ARBA" id="ARBA00023136"/>
    </source>
</evidence>
<keyword evidence="4 7" id="KW-0812">Transmembrane</keyword>
<dbReference type="AlphaFoldDB" id="A0A0J1EKE1"/>
<evidence type="ECO:0000256" key="5">
    <source>
        <dbReference type="ARBA" id="ARBA00022989"/>
    </source>
</evidence>
<dbReference type="EMBL" id="LECT01000016">
    <property type="protein sequence ID" value="KLU05999.1"/>
    <property type="molecule type" value="Genomic_DNA"/>
</dbReference>
<name>A0A0J1EKE1_RHOIS</name>
<comment type="subcellular location">
    <subcellularLocation>
        <location evidence="1">Cell membrane</location>
        <topology evidence="1">Multi-pass membrane protein</topology>
    </subcellularLocation>
</comment>
<feature type="transmembrane region" description="Helical" evidence="7">
    <location>
        <begin position="60"/>
        <end position="80"/>
    </location>
</feature>
<evidence type="ECO:0000256" key="1">
    <source>
        <dbReference type="ARBA" id="ARBA00004651"/>
    </source>
</evidence>
<protein>
    <submittedName>
        <fullName evidence="8">Transglycosylase associated protein</fullName>
    </submittedName>
</protein>
<feature type="transmembrane region" description="Helical" evidence="7">
    <location>
        <begin position="35"/>
        <end position="54"/>
    </location>
</feature>
<comment type="caution">
    <text evidence="8">The sequence shown here is derived from an EMBL/GenBank/DDBJ whole genome shotgun (WGS) entry which is preliminary data.</text>
</comment>
<proteinExistence type="inferred from homology"/>
<reference evidence="8" key="1">
    <citation type="submission" date="2015-05" db="EMBL/GenBank/DDBJ databases">
        <title>Permanent draft genome of Rhodopirellula islandicus K833.</title>
        <authorList>
            <person name="Kizina J."/>
            <person name="Richter M."/>
            <person name="Glockner F.O."/>
            <person name="Harder J."/>
        </authorList>
    </citation>
    <scope>NUCLEOTIDE SEQUENCE [LARGE SCALE GENOMIC DNA]</scope>
    <source>
        <strain evidence="8">K833</strain>
    </source>
</reference>
<dbReference type="InterPro" id="IPR007341">
    <property type="entry name" value="Transgly_assoc"/>
</dbReference>
<dbReference type="Proteomes" id="UP000036367">
    <property type="component" value="Unassembled WGS sequence"/>
</dbReference>
<dbReference type="OrthoDB" id="290170at2"/>
<dbReference type="GO" id="GO:0005886">
    <property type="term" value="C:plasma membrane"/>
    <property type="evidence" value="ECO:0007669"/>
    <property type="project" value="UniProtKB-SubCell"/>
</dbReference>
<sequence length="90" mass="9467">MLIPIIGWIIFGLIVGALARLIYPGRQDLGMIKTTLLGVAGSFVGGFLAFLLFGGSAMQASGWIGSIIGAVAVLAIATRWNRSPSQTHMH</sequence>
<evidence type="ECO:0000256" key="2">
    <source>
        <dbReference type="ARBA" id="ARBA00011006"/>
    </source>
</evidence>